<evidence type="ECO:0000256" key="2">
    <source>
        <dbReference type="SAM" id="MobiDB-lite"/>
    </source>
</evidence>
<accession>A0A2H3B6R4</accession>
<feature type="compositionally biased region" description="Low complexity" evidence="2">
    <location>
        <begin position="82"/>
        <end position="124"/>
    </location>
</feature>
<feature type="region of interest" description="Disordered" evidence="2">
    <location>
        <begin position="1"/>
        <end position="128"/>
    </location>
</feature>
<keyword evidence="1" id="KW-0175">Coiled coil</keyword>
<organism evidence="3 4">
    <name type="scientific">Armillaria solidipes</name>
    <dbReference type="NCBI Taxonomy" id="1076256"/>
    <lineage>
        <taxon>Eukaryota</taxon>
        <taxon>Fungi</taxon>
        <taxon>Dikarya</taxon>
        <taxon>Basidiomycota</taxon>
        <taxon>Agaricomycotina</taxon>
        <taxon>Agaricomycetes</taxon>
        <taxon>Agaricomycetidae</taxon>
        <taxon>Agaricales</taxon>
        <taxon>Marasmiineae</taxon>
        <taxon>Physalacriaceae</taxon>
        <taxon>Armillaria</taxon>
    </lineage>
</organism>
<dbReference type="Proteomes" id="UP000218334">
    <property type="component" value="Unassembled WGS sequence"/>
</dbReference>
<gene>
    <name evidence="3" type="ORF">ARMSODRAFT_982941</name>
</gene>
<feature type="compositionally biased region" description="Polar residues" evidence="2">
    <location>
        <begin position="72"/>
        <end position="81"/>
    </location>
</feature>
<proteinExistence type="predicted"/>
<evidence type="ECO:0008006" key="5">
    <source>
        <dbReference type="Google" id="ProtNLM"/>
    </source>
</evidence>
<protein>
    <recommendedName>
        <fullName evidence="5">Retrotransposon gag domain-containing protein</fullName>
    </recommendedName>
</protein>
<feature type="region of interest" description="Disordered" evidence="2">
    <location>
        <begin position="276"/>
        <end position="295"/>
    </location>
</feature>
<evidence type="ECO:0000313" key="4">
    <source>
        <dbReference type="Proteomes" id="UP000218334"/>
    </source>
</evidence>
<evidence type="ECO:0000313" key="3">
    <source>
        <dbReference type="EMBL" id="PBK59533.1"/>
    </source>
</evidence>
<sequence length="622" mass="70892">MSRKRIFIQPPLDAFPPPSPAAQRMMHPGPKQHCQPPTSPNLIASSLSTPMKRTILMPSPPCNPTLKEDDPTLQSPTTPYHSETTPPTSPNPSTETPRPRSPRLSLPNIGPQMTLSTSTDLSTSGTNLGPSTEEYLAHIEPRPGSYADVMLRLASISEEMPRLQWDGTSQWNEGTQYPVEEEMRLSPQGSSPIESEKYTLLCLDMYYREDEEDEQSRSSENWWDRYSYLPPDNDNWTTHPTNYNQFDTFQYNYGTFEGLDKVAPWTQRADERVPYPFTLPNSPSPTSTTTRPIPWPQISPMAATLIHELVILAAKAVNIAAAGGSTHPTPAKTTEEFRAARNDTEEKLRNIEEAQQVLNDAEMAHRDHVSKWGLPLFPGDKGKNMDRGRPIIPNDRRPLYKRTDRYSIPCPPPKWQKPDPLPGSGTTNYYADDAPHLGVKPILLQLPKTFHSAHDDIDRFTGDCVMYFEVFASYFQLPSQTVPFAASLFDGTTKDWWVHKRQEFWTSNGFDAQLPRYQLPNWEEFIDLLEQQFCDPAVKEVHKKKMYKLQMGNGPATVYFQEIEKEAKLARQRDGMDERGHMVRAVCQGIPESYSKSIAFTSFNILTTYPKWKTRILTMYEE</sequence>
<dbReference type="STRING" id="1076256.A0A2H3B6R4"/>
<reference evidence="4" key="1">
    <citation type="journal article" date="2017" name="Nat. Ecol. Evol.">
        <title>Genome expansion and lineage-specific genetic innovations in the forest pathogenic fungi Armillaria.</title>
        <authorList>
            <person name="Sipos G."/>
            <person name="Prasanna A.N."/>
            <person name="Walter M.C."/>
            <person name="O'Connor E."/>
            <person name="Balint B."/>
            <person name="Krizsan K."/>
            <person name="Kiss B."/>
            <person name="Hess J."/>
            <person name="Varga T."/>
            <person name="Slot J."/>
            <person name="Riley R."/>
            <person name="Boka B."/>
            <person name="Rigling D."/>
            <person name="Barry K."/>
            <person name="Lee J."/>
            <person name="Mihaltcheva S."/>
            <person name="LaButti K."/>
            <person name="Lipzen A."/>
            <person name="Waldron R."/>
            <person name="Moloney N.M."/>
            <person name="Sperisen C."/>
            <person name="Kredics L."/>
            <person name="Vagvoelgyi C."/>
            <person name="Patrignani A."/>
            <person name="Fitzpatrick D."/>
            <person name="Nagy I."/>
            <person name="Doyle S."/>
            <person name="Anderson J.B."/>
            <person name="Grigoriev I.V."/>
            <person name="Gueldener U."/>
            <person name="Muensterkoetter M."/>
            <person name="Nagy L.G."/>
        </authorList>
    </citation>
    <scope>NUCLEOTIDE SEQUENCE [LARGE SCALE GENOMIC DNA]</scope>
    <source>
        <strain evidence="4">28-4</strain>
    </source>
</reference>
<evidence type="ECO:0000256" key="1">
    <source>
        <dbReference type="SAM" id="Coils"/>
    </source>
</evidence>
<feature type="compositionally biased region" description="Low complexity" evidence="2">
    <location>
        <begin position="276"/>
        <end position="292"/>
    </location>
</feature>
<dbReference type="AlphaFoldDB" id="A0A2H3B6R4"/>
<feature type="compositionally biased region" description="Polar residues" evidence="2">
    <location>
        <begin position="40"/>
        <end position="51"/>
    </location>
</feature>
<name>A0A2H3B6R4_9AGAR</name>
<keyword evidence="4" id="KW-1185">Reference proteome</keyword>
<feature type="coiled-coil region" evidence="1">
    <location>
        <begin position="334"/>
        <end position="364"/>
    </location>
</feature>
<dbReference type="EMBL" id="KZ293502">
    <property type="protein sequence ID" value="PBK59533.1"/>
    <property type="molecule type" value="Genomic_DNA"/>
</dbReference>